<reference evidence="1" key="1">
    <citation type="submission" date="2021-03" db="EMBL/GenBank/DDBJ databases">
        <title>Revisited historic fungal species revealed as producer of novel bioactive compounds through whole genome sequencing and comparative genomics.</title>
        <authorList>
            <person name="Vignolle G.A."/>
            <person name="Hochenegger N."/>
            <person name="Mach R.L."/>
            <person name="Mach-Aigner A.R."/>
            <person name="Javad Rahimi M."/>
            <person name="Salim K.A."/>
            <person name="Chan C.M."/>
            <person name="Lim L.B.L."/>
            <person name="Cai F."/>
            <person name="Druzhinina I.S."/>
            <person name="U'Ren J.M."/>
            <person name="Derntl C."/>
        </authorList>
    </citation>
    <scope>NUCLEOTIDE SEQUENCE</scope>
    <source>
        <strain evidence="1">TUCIM 5799</strain>
    </source>
</reference>
<dbReference type="Proteomes" id="UP000829685">
    <property type="component" value="Unassembled WGS sequence"/>
</dbReference>
<dbReference type="OrthoDB" id="4367324at2759"/>
<evidence type="ECO:0000313" key="2">
    <source>
        <dbReference type="Proteomes" id="UP000829685"/>
    </source>
</evidence>
<organism evidence="1 2">
    <name type="scientific">Neoarthrinium moseri</name>
    <dbReference type="NCBI Taxonomy" id="1658444"/>
    <lineage>
        <taxon>Eukaryota</taxon>
        <taxon>Fungi</taxon>
        <taxon>Dikarya</taxon>
        <taxon>Ascomycota</taxon>
        <taxon>Pezizomycotina</taxon>
        <taxon>Sordariomycetes</taxon>
        <taxon>Xylariomycetidae</taxon>
        <taxon>Amphisphaeriales</taxon>
        <taxon>Apiosporaceae</taxon>
        <taxon>Neoarthrinium</taxon>
    </lineage>
</organism>
<accession>A0A9Q0ANR3</accession>
<keyword evidence="2" id="KW-1185">Reference proteome</keyword>
<protein>
    <submittedName>
        <fullName evidence="1">Uncharacterized protein</fullName>
    </submittedName>
</protein>
<proteinExistence type="predicted"/>
<evidence type="ECO:0000313" key="1">
    <source>
        <dbReference type="EMBL" id="KAI1864735.1"/>
    </source>
</evidence>
<sequence length="359" mass="40742">MGSIIPRTSEEWGRLLGKHPNDPLTIADIIDCPVPEPNILKKVYHKRSTTHTSTWAKLVEVRFFDQFTPRHIRPMLSEIYGILTDVTPVKLDSYTQALRKKDPVAYEDGLDKAFTAWVQPVVSDMLRAITSDSRFGRGLSFASIRLKHLGEGDLVPDCWLGIWQEANNYTLRDDNGVLTSRIAYALGETKMAMNWGFQRISAALGTGFPGYKRILKVDQNPLRQVATYSYLGKTPWNFICTDHEVVIGRTYHVWPSKGEAQAYDDIYPRKSLNTYLGSEIMSVSWSQRRCDDQLSALEAILALAVMSFDGRYRKMADRLELGRLNEWTEIHDNGRIKYQHPITGAIASALPEGAHVCEY</sequence>
<name>A0A9Q0ANR3_9PEZI</name>
<comment type="caution">
    <text evidence="1">The sequence shown here is derived from an EMBL/GenBank/DDBJ whole genome shotgun (WGS) entry which is preliminary data.</text>
</comment>
<gene>
    <name evidence="1" type="ORF">JX265_008459</name>
</gene>
<dbReference type="EMBL" id="JAFIMR010000023">
    <property type="protein sequence ID" value="KAI1864735.1"/>
    <property type="molecule type" value="Genomic_DNA"/>
</dbReference>
<dbReference type="AlphaFoldDB" id="A0A9Q0ANR3"/>